<dbReference type="Proteomes" id="UP001054945">
    <property type="component" value="Unassembled WGS sequence"/>
</dbReference>
<dbReference type="EMBL" id="BPLR01014014">
    <property type="protein sequence ID" value="GIY65644.1"/>
    <property type="molecule type" value="Genomic_DNA"/>
</dbReference>
<evidence type="ECO:0000313" key="1">
    <source>
        <dbReference type="EMBL" id="GIY65644.1"/>
    </source>
</evidence>
<dbReference type="AlphaFoldDB" id="A0AAV4V7I3"/>
<name>A0AAV4V7I3_CAEEX</name>
<reference evidence="1 2" key="1">
    <citation type="submission" date="2021-06" db="EMBL/GenBank/DDBJ databases">
        <title>Caerostris extrusa draft genome.</title>
        <authorList>
            <person name="Kono N."/>
            <person name="Arakawa K."/>
        </authorList>
    </citation>
    <scope>NUCLEOTIDE SEQUENCE [LARGE SCALE GENOMIC DNA]</scope>
</reference>
<proteinExistence type="predicted"/>
<accession>A0AAV4V7I3</accession>
<organism evidence="1 2">
    <name type="scientific">Caerostris extrusa</name>
    <name type="common">Bark spider</name>
    <name type="synonym">Caerostris bankana</name>
    <dbReference type="NCBI Taxonomy" id="172846"/>
    <lineage>
        <taxon>Eukaryota</taxon>
        <taxon>Metazoa</taxon>
        <taxon>Ecdysozoa</taxon>
        <taxon>Arthropoda</taxon>
        <taxon>Chelicerata</taxon>
        <taxon>Arachnida</taxon>
        <taxon>Araneae</taxon>
        <taxon>Araneomorphae</taxon>
        <taxon>Entelegynae</taxon>
        <taxon>Araneoidea</taxon>
        <taxon>Araneidae</taxon>
        <taxon>Caerostris</taxon>
    </lineage>
</organism>
<evidence type="ECO:0000313" key="2">
    <source>
        <dbReference type="Proteomes" id="UP001054945"/>
    </source>
</evidence>
<gene>
    <name evidence="1" type="ORF">CEXT_807761</name>
</gene>
<comment type="caution">
    <text evidence="1">The sequence shown here is derived from an EMBL/GenBank/DDBJ whole genome shotgun (WGS) entry which is preliminary data.</text>
</comment>
<keyword evidence="2" id="KW-1185">Reference proteome</keyword>
<protein>
    <submittedName>
        <fullName evidence="1">Uncharacterized protein</fullName>
    </submittedName>
</protein>
<sequence length="152" mass="16538">MKREGERIVVWPFPPQEEPPSPSRSCEGRRVVHGWGGANGVCSMGWNGVRGCSNGGYGLMSESMWPCAVEIMSVVVTRQVAVAKEEGVGLVLNGASAMHPCVQRDLVTAERDNGRPDTMGPARLAPHRVAEEMSFLFFSFPTCFTLFSGSYN</sequence>